<dbReference type="AlphaFoldDB" id="A0A3P6TEX4"/>
<evidence type="ECO:0000313" key="2">
    <source>
        <dbReference type="EMBL" id="VDK81563.1"/>
    </source>
</evidence>
<sequence>MIENGSFHQFLQHAGFPHNLLCDYFLPDNNNVTFTDTKNVATVAVLDNLGTSMPAVVAFGAMHVCSSNQAYFMFCKCDLKYATKSVTVEECEEDNYCAKIDKFMKISGVWNKEIDYSRLPIYSSAFGDRRQQHLLVHVYEQLVNVTLKTRNMDVCKNITVDLYDTDFTEKTRQLYRDLMGFMVADKTRYFQITIERSNLQAITKRTRNAEMTYVELNPINELRFFEYDSIVTFLSRRDYLEFLYHINGVSGILGIEKQQPVGYALALNNHILQCYADTSEIACDLILKLSDKMSDQIPITMFMRECNDWICEELLNNARQVNRIHRFHSRVLPTHVKWENVFLMNIGTHIF</sequence>
<dbReference type="InterPro" id="IPR056017">
    <property type="entry name" value="DUF7596"/>
</dbReference>
<proteinExistence type="predicted"/>
<keyword evidence="3" id="KW-1185">Reference proteome</keyword>
<dbReference type="EMBL" id="UYRX01000397">
    <property type="protein sequence ID" value="VDK81563.1"/>
    <property type="molecule type" value="Genomic_DNA"/>
</dbReference>
<protein>
    <recommendedName>
        <fullName evidence="1">DUF7596 domain-containing protein</fullName>
    </recommendedName>
</protein>
<dbReference type="Proteomes" id="UP000277928">
    <property type="component" value="Unassembled WGS sequence"/>
</dbReference>
<accession>A0A3P6TEX4</accession>
<evidence type="ECO:0000313" key="3">
    <source>
        <dbReference type="Proteomes" id="UP000277928"/>
    </source>
</evidence>
<dbReference type="STRING" id="42156.A0A3P6TEX4"/>
<name>A0A3P6TEX4_LITSI</name>
<feature type="domain" description="DUF7596" evidence="1">
    <location>
        <begin position="27"/>
        <end position="183"/>
    </location>
</feature>
<organism evidence="2 3">
    <name type="scientific">Litomosoides sigmodontis</name>
    <name type="common">Filarial nematode worm</name>
    <dbReference type="NCBI Taxonomy" id="42156"/>
    <lineage>
        <taxon>Eukaryota</taxon>
        <taxon>Metazoa</taxon>
        <taxon>Ecdysozoa</taxon>
        <taxon>Nematoda</taxon>
        <taxon>Chromadorea</taxon>
        <taxon>Rhabditida</taxon>
        <taxon>Spirurina</taxon>
        <taxon>Spiruromorpha</taxon>
        <taxon>Filarioidea</taxon>
        <taxon>Onchocercidae</taxon>
        <taxon>Litomosoides</taxon>
    </lineage>
</organism>
<dbReference type="Pfam" id="PF24524">
    <property type="entry name" value="DUF7596"/>
    <property type="match status" value="1"/>
</dbReference>
<gene>
    <name evidence="2" type="ORF">NLS_LOCUS5348</name>
</gene>
<reference evidence="2 3" key="1">
    <citation type="submission" date="2018-08" db="EMBL/GenBank/DDBJ databases">
        <authorList>
            <person name="Laetsch R D."/>
            <person name="Stevens L."/>
            <person name="Kumar S."/>
            <person name="Blaxter L. M."/>
        </authorList>
    </citation>
    <scope>NUCLEOTIDE SEQUENCE [LARGE SCALE GENOMIC DNA]</scope>
</reference>
<dbReference type="OrthoDB" id="5801741at2759"/>
<dbReference type="OMA" id="QCYGENE"/>
<evidence type="ECO:0000259" key="1">
    <source>
        <dbReference type="Pfam" id="PF24524"/>
    </source>
</evidence>